<keyword evidence="4 9" id="KW-0812">Transmembrane</keyword>
<dbReference type="InterPro" id="IPR020846">
    <property type="entry name" value="MFS_dom"/>
</dbReference>
<feature type="transmembrane region" description="Helical" evidence="9">
    <location>
        <begin position="294"/>
        <end position="320"/>
    </location>
</feature>
<keyword evidence="3 7" id="KW-0813">Transport</keyword>
<evidence type="ECO:0000256" key="7">
    <source>
        <dbReference type="RuleBase" id="RU003346"/>
    </source>
</evidence>
<evidence type="ECO:0000259" key="10">
    <source>
        <dbReference type="PROSITE" id="PS50850"/>
    </source>
</evidence>
<dbReference type="PANTHER" id="PTHR48022:SF3">
    <property type="entry name" value="HEXOSE TRANSPORTER PROTEIN (AFU_ORTHOLOGUE AFUA_8G04480)-RELATED"/>
    <property type="match status" value="1"/>
</dbReference>
<feature type="domain" description="Major facilitator superfamily (MFS) profile" evidence="10">
    <location>
        <begin position="45"/>
        <end position="483"/>
    </location>
</feature>
<feature type="transmembrane region" description="Helical" evidence="9">
    <location>
        <begin position="332"/>
        <end position="353"/>
    </location>
</feature>
<evidence type="ECO:0000313" key="11">
    <source>
        <dbReference type="EMBL" id="OAP65152.1"/>
    </source>
</evidence>
<gene>
    <name evidence="11" type="ORF">AYL99_01124</name>
</gene>
<feature type="transmembrane region" description="Helical" evidence="9">
    <location>
        <begin position="360"/>
        <end position="384"/>
    </location>
</feature>
<sequence>MLATVKKYVRAERPVGPVGHNLAQVLPNASGAWYKQSHLVGLNVLLVNAAMLSAANGYETSMIFGFLALPEWDEFMGGPSGSWLGFIIAIQSLSSFVVYPLVAWTANRWGRKPGIYIGYFFLLVGAFLQGFTPNSAGFIISRALLGQPGAWWSGLAPLLITELAYPTHRAFFTSLYECNWYIGSILAAWVTYGTRSYGSNWVWRIPSFVQLAIPIALLPGLFLIPESPRFLVSKGKLERARQILTKYHTLGDEKSPLIDFEISEIERAIELEHKIRQNTSYLDLFRTPANRYRAFLSITVGIFSHWNGIEVVTYYLSLVLDTAGITDVTRQTLINACLQIWGFIFAIVGALSVDKTGRRPLWLLGAAGMLFSFMVISGLTGGFARHGDEAVGIAVIPFLFVYNAFYAAGVPPLMLTYVTEMWPYNLRSRGLALTQQCILLATFFNVIVNPIALGAIGWKYYLVFVAMLVIILITVYLFYPETKGLSLEEVAIIFDGKKARVIAEGTVATNDSSGVAGDELVQSPSGDGHLKSHM</sequence>
<dbReference type="SUPFAM" id="SSF103473">
    <property type="entry name" value="MFS general substrate transporter"/>
    <property type="match status" value="1"/>
</dbReference>
<feature type="transmembrane region" description="Helical" evidence="9">
    <location>
        <begin position="460"/>
        <end position="479"/>
    </location>
</feature>
<dbReference type="GeneID" id="30005294"/>
<dbReference type="InterPro" id="IPR050360">
    <property type="entry name" value="MFS_Sugar_Transporters"/>
</dbReference>
<dbReference type="PROSITE" id="PS50850">
    <property type="entry name" value="MFS"/>
    <property type="match status" value="1"/>
</dbReference>
<evidence type="ECO:0000256" key="9">
    <source>
        <dbReference type="SAM" id="Phobius"/>
    </source>
</evidence>
<dbReference type="Proteomes" id="UP000078343">
    <property type="component" value="Unassembled WGS sequence"/>
</dbReference>
<feature type="transmembrane region" description="Helical" evidence="9">
    <location>
        <begin position="81"/>
        <end position="102"/>
    </location>
</feature>
<evidence type="ECO:0000256" key="4">
    <source>
        <dbReference type="ARBA" id="ARBA00022692"/>
    </source>
</evidence>
<feature type="transmembrane region" description="Helical" evidence="9">
    <location>
        <begin position="45"/>
        <end position="69"/>
    </location>
</feature>
<evidence type="ECO:0000256" key="1">
    <source>
        <dbReference type="ARBA" id="ARBA00004141"/>
    </source>
</evidence>
<dbReference type="OrthoDB" id="6133115at2759"/>
<feature type="transmembrane region" description="Helical" evidence="9">
    <location>
        <begin position="390"/>
        <end position="418"/>
    </location>
</feature>
<evidence type="ECO:0000256" key="2">
    <source>
        <dbReference type="ARBA" id="ARBA00010992"/>
    </source>
</evidence>
<evidence type="ECO:0000256" key="3">
    <source>
        <dbReference type="ARBA" id="ARBA00022448"/>
    </source>
</evidence>
<dbReference type="FunFam" id="1.20.1250.20:FF:000134">
    <property type="entry name" value="MFS sugar transporter protein"/>
    <property type="match status" value="1"/>
</dbReference>
<dbReference type="Pfam" id="PF00083">
    <property type="entry name" value="Sugar_tr"/>
    <property type="match status" value="1"/>
</dbReference>
<comment type="caution">
    <text evidence="11">The sequence shown here is derived from an EMBL/GenBank/DDBJ whole genome shotgun (WGS) entry which is preliminary data.</text>
</comment>
<feature type="transmembrane region" description="Helical" evidence="9">
    <location>
        <begin position="150"/>
        <end position="166"/>
    </location>
</feature>
<organism evidence="11 12">
    <name type="scientific">Fonsecaea erecta</name>
    <dbReference type="NCBI Taxonomy" id="1367422"/>
    <lineage>
        <taxon>Eukaryota</taxon>
        <taxon>Fungi</taxon>
        <taxon>Dikarya</taxon>
        <taxon>Ascomycota</taxon>
        <taxon>Pezizomycotina</taxon>
        <taxon>Eurotiomycetes</taxon>
        <taxon>Chaetothyriomycetidae</taxon>
        <taxon>Chaetothyriales</taxon>
        <taxon>Herpotrichiellaceae</taxon>
        <taxon>Fonsecaea</taxon>
    </lineage>
</organism>
<feature type="region of interest" description="Disordered" evidence="8">
    <location>
        <begin position="514"/>
        <end position="534"/>
    </location>
</feature>
<dbReference type="EMBL" id="LVYI01000001">
    <property type="protein sequence ID" value="OAP65152.1"/>
    <property type="molecule type" value="Genomic_DNA"/>
</dbReference>
<dbReference type="InterPro" id="IPR036259">
    <property type="entry name" value="MFS_trans_sf"/>
</dbReference>
<dbReference type="NCBIfam" id="TIGR00879">
    <property type="entry name" value="SP"/>
    <property type="match status" value="1"/>
</dbReference>
<dbReference type="PANTHER" id="PTHR48022">
    <property type="entry name" value="PLASTIDIC GLUCOSE TRANSPORTER 4"/>
    <property type="match status" value="1"/>
</dbReference>
<feature type="transmembrane region" description="Helical" evidence="9">
    <location>
        <begin position="201"/>
        <end position="224"/>
    </location>
</feature>
<name>A0A178ZZJ5_9EURO</name>
<keyword evidence="5 9" id="KW-1133">Transmembrane helix</keyword>
<keyword evidence="6 9" id="KW-0472">Membrane</keyword>
<comment type="similarity">
    <text evidence="2 7">Belongs to the major facilitator superfamily. Sugar transporter (TC 2.A.1.1) family.</text>
</comment>
<evidence type="ECO:0000313" key="12">
    <source>
        <dbReference type="Proteomes" id="UP000078343"/>
    </source>
</evidence>
<feature type="transmembrane region" description="Helical" evidence="9">
    <location>
        <begin position="178"/>
        <end position="195"/>
    </location>
</feature>
<keyword evidence="12" id="KW-1185">Reference proteome</keyword>
<protein>
    <recommendedName>
        <fullName evidence="10">Major facilitator superfamily (MFS) profile domain-containing protein</fullName>
    </recommendedName>
</protein>
<dbReference type="GO" id="GO:0005351">
    <property type="term" value="F:carbohydrate:proton symporter activity"/>
    <property type="evidence" value="ECO:0007669"/>
    <property type="project" value="TreeGrafter"/>
</dbReference>
<dbReference type="InterPro" id="IPR005828">
    <property type="entry name" value="MFS_sugar_transport-like"/>
</dbReference>
<comment type="subcellular location">
    <subcellularLocation>
        <location evidence="1">Membrane</location>
        <topology evidence="1">Multi-pass membrane protein</topology>
    </subcellularLocation>
</comment>
<feature type="transmembrane region" description="Helical" evidence="9">
    <location>
        <begin position="430"/>
        <end position="448"/>
    </location>
</feature>
<dbReference type="Gene3D" id="1.20.1250.20">
    <property type="entry name" value="MFS general substrate transporter like domains"/>
    <property type="match status" value="1"/>
</dbReference>
<reference evidence="11 12" key="1">
    <citation type="submission" date="2016-04" db="EMBL/GenBank/DDBJ databases">
        <title>Draft genome of Fonsecaea erecta CBS 125763.</title>
        <authorList>
            <person name="Weiss V.A."/>
            <person name="Vicente V.A."/>
            <person name="Raittz R.T."/>
            <person name="Moreno L.F."/>
            <person name="De Souza E.M."/>
            <person name="Pedrosa F.O."/>
            <person name="Steffens M.B."/>
            <person name="Faoro H."/>
            <person name="Tadra-Sfeir M.Z."/>
            <person name="Najafzadeh M.J."/>
            <person name="Felipe M.S."/>
            <person name="Teixeira M."/>
            <person name="Sun J."/>
            <person name="Xi L."/>
            <person name="Gomes R."/>
            <person name="De Azevedo C.M."/>
            <person name="Salgado C.G."/>
            <person name="Da Silva M.B."/>
            <person name="Nascimento M.F."/>
            <person name="Queiroz-Telles F."/>
            <person name="Attili D.S."/>
            <person name="Gorbushina A."/>
        </authorList>
    </citation>
    <scope>NUCLEOTIDE SEQUENCE [LARGE SCALE GENOMIC DNA]</scope>
    <source>
        <strain evidence="11 12">CBS 125763</strain>
    </source>
</reference>
<dbReference type="AlphaFoldDB" id="A0A178ZZJ5"/>
<feature type="transmembrane region" description="Helical" evidence="9">
    <location>
        <begin position="114"/>
        <end position="130"/>
    </location>
</feature>
<accession>A0A178ZZJ5</accession>
<evidence type="ECO:0000256" key="5">
    <source>
        <dbReference type="ARBA" id="ARBA00022989"/>
    </source>
</evidence>
<dbReference type="RefSeq" id="XP_018698519.1">
    <property type="nucleotide sequence ID" value="XM_018832640.1"/>
</dbReference>
<proteinExistence type="inferred from homology"/>
<dbReference type="GO" id="GO:0016020">
    <property type="term" value="C:membrane"/>
    <property type="evidence" value="ECO:0007669"/>
    <property type="project" value="UniProtKB-SubCell"/>
</dbReference>
<dbReference type="InterPro" id="IPR003663">
    <property type="entry name" value="Sugar/inositol_transpt"/>
</dbReference>
<evidence type="ECO:0000256" key="8">
    <source>
        <dbReference type="SAM" id="MobiDB-lite"/>
    </source>
</evidence>
<evidence type="ECO:0000256" key="6">
    <source>
        <dbReference type="ARBA" id="ARBA00023136"/>
    </source>
</evidence>